<dbReference type="EMBL" id="KZ679130">
    <property type="protein sequence ID" value="PTB77977.1"/>
    <property type="molecule type" value="Genomic_DNA"/>
</dbReference>
<proteinExistence type="predicted"/>
<organism evidence="1 2">
    <name type="scientific">Trichoderma longibrachiatum ATCC 18648</name>
    <dbReference type="NCBI Taxonomy" id="983965"/>
    <lineage>
        <taxon>Eukaryota</taxon>
        <taxon>Fungi</taxon>
        <taxon>Dikarya</taxon>
        <taxon>Ascomycota</taxon>
        <taxon>Pezizomycotina</taxon>
        <taxon>Sordariomycetes</taxon>
        <taxon>Hypocreomycetidae</taxon>
        <taxon>Hypocreales</taxon>
        <taxon>Hypocreaceae</taxon>
        <taxon>Trichoderma</taxon>
    </lineage>
</organism>
<keyword evidence="2" id="KW-1185">Reference proteome</keyword>
<evidence type="ECO:0000313" key="1">
    <source>
        <dbReference type="EMBL" id="PTB77977.1"/>
    </source>
</evidence>
<gene>
    <name evidence="1" type="ORF">M440DRAFT_1229389</name>
</gene>
<name>A0A2T4C8S3_TRILO</name>
<accession>A0A2T4C8S3</accession>
<dbReference type="Proteomes" id="UP000240760">
    <property type="component" value="Unassembled WGS sequence"/>
</dbReference>
<dbReference type="AlphaFoldDB" id="A0A2T4C8S3"/>
<sequence length="185" mass="20528">MLVGAHSTSIEQAANSWTGLDWTTFKPAAGLVTSPDRFHNADTVRVGTPVDSRTIRASIGAARKWLEWPPSATMRMHPRGSGQATGWAITECNSLRRSDRWRLVPFLVPCLVLPKVVTWRCSIPNCYHTEDSWPHRACMAVGQSAVAQPGSEAAHELNDVLLQAKRRVKANRRSLFFLRCLGSSH</sequence>
<reference evidence="1 2" key="1">
    <citation type="submission" date="2016-07" db="EMBL/GenBank/DDBJ databases">
        <title>Multiple horizontal gene transfer events from other fungi enriched the ability of initially mycotrophic Trichoderma (Ascomycota) to feed on dead plant biomass.</title>
        <authorList>
            <consortium name="DOE Joint Genome Institute"/>
            <person name="Aerts A."/>
            <person name="Atanasova L."/>
            <person name="Chenthamara K."/>
            <person name="Zhang J."/>
            <person name="Grujic M."/>
            <person name="Henrissat B."/>
            <person name="Kuo A."/>
            <person name="Salamov A."/>
            <person name="Lipzen A."/>
            <person name="Labutti K."/>
            <person name="Barry K."/>
            <person name="Miao Y."/>
            <person name="Rahimi M.J."/>
            <person name="Shen Q."/>
            <person name="Grigoriev I.V."/>
            <person name="Kubicek C.P."/>
            <person name="Druzhinina I.S."/>
        </authorList>
    </citation>
    <scope>NUCLEOTIDE SEQUENCE [LARGE SCALE GENOMIC DNA]</scope>
    <source>
        <strain evidence="1 2">ATCC 18648</strain>
    </source>
</reference>
<evidence type="ECO:0000313" key="2">
    <source>
        <dbReference type="Proteomes" id="UP000240760"/>
    </source>
</evidence>
<protein>
    <submittedName>
        <fullName evidence="1">Uncharacterized protein</fullName>
    </submittedName>
</protein>